<reference evidence="1 2" key="1">
    <citation type="journal article" date="2019" name="Sci. Rep.">
        <title>Orb-weaving spider Araneus ventricosus genome elucidates the spidroin gene catalogue.</title>
        <authorList>
            <person name="Kono N."/>
            <person name="Nakamura H."/>
            <person name="Ohtoshi R."/>
            <person name="Moran D.A.P."/>
            <person name="Shinohara A."/>
            <person name="Yoshida Y."/>
            <person name="Fujiwara M."/>
            <person name="Mori M."/>
            <person name="Tomita M."/>
            <person name="Arakawa K."/>
        </authorList>
    </citation>
    <scope>NUCLEOTIDE SEQUENCE [LARGE SCALE GENOMIC DNA]</scope>
</reference>
<protein>
    <submittedName>
        <fullName evidence="1">Uncharacterized protein</fullName>
    </submittedName>
</protein>
<sequence length="125" mass="14416">MNTVTNGNMYKQATKKILNPSNTDCNIWEMCLLSNETEKALLERFFAVNLIEQVPPLFSLPRQFPRDISFLKPRELSENVLIFCIKLPSLVCSTTHCKQQGAFMYKKRISSKIEACDFENYSIAK</sequence>
<gene>
    <name evidence="1" type="ORF">AVEN_76365_1</name>
</gene>
<dbReference type="Proteomes" id="UP000499080">
    <property type="component" value="Unassembled WGS sequence"/>
</dbReference>
<accession>A0A4Y2KM07</accession>
<dbReference type="EMBL" id="BGPR01004766">
    <property type="protein sequence ID" value="GBN03112.1"/>
    <property type="molecule type" value="Genomic_DNA"/>
</dbReference>
<organism evidence="1 2">
    <name type="scientific">Araneus ventricosus</name>
    <name type="common">Orbweaver spider</name>
    <name type="synonym">Epeira ventricosa</name>
    <dbReference type="NCBI Taxonomy" id="182803"/>
    <lineage>
        <taxon>Eukaryota</taxon>
        <taxon>Metazoa</taxon>
        <taxon>Ecdysozoa</taxon>
        <taxon>Arthropoda</taxon>
        <taxon>Chelicerata</taxon>
        <taxon>Arachnida</taxon>
        <taxon>Araneae</taxon>
        <taxon>Araneomorphae</taxon>
        <taxon>Entelegynae</taxon>
        <taxon>Araneoidea</taxon>
        <taxon>Araneidae</taxon>
        <taxon>Araneus</taxon>
    </lineage>
</organism>
<evidence type="ECO:0000313" key="2">
    <source>
        <dbReference type="Proteomes" id="UP000499080"/>
    </source>
</evidence>
<keyword evidence="2" id="KW-1185">Reference proteome</keyword>
<proteinExistence type="predicted"/>
<comment type="caution">
    <text evidence="1">The sequence shown here is derived from an EMBL/GenBank/DDBJ whole genome shotgun (WGS) entry which is preliminary data.</text>
</comment>
<evidence type="ECO:0000313" key="1">
    <source>
        <dbReference type="EMBL" id="GBN03112.1"/>
    </source>
</evidence>
<name>A0A4Y2KM07_ARAVE</name>
<dbReference type="AlphaFoldDB" id="A0A4Y2KM07"/>